<dbReference type="Gene3D" id="1.20.144.10">
    <property type="entry name" value="Phosphatidic acid phosphatase type 2/haloperoxidase"/>
    <property type="match status" value="1"/>
</dbReference>
<evidence type="ECO:0000259" key="2">
    <source>
        <dbReference type="Pfam" id="PF01569"/>
    </source>
</evidence>
<dbReference type="Pfam" id="PF01569">
    <property type="entry name" value="PAP2"/>
    <property type="match status" value="1"/>
</dbReference>
<evidence type="ECO:0000313" key="4">
    <source>
        <dbReference type="Proteomes" id="UP001140217"/>
    </source>
</evidence>
<protein>
    <recommendedName>
        <fullName evidence="2">Phosphatidic acid phosphatase type 2/haloperoxidase domain-containing protein</fullName>
    </recommendedName>
</protein>
<evidence type="ECO:0000313" key="3">
    <source>
        <dbReference type="EMBL" id="KAJ2783899.1"/>
    </source>
</evidence>
<keyword evidence="1" id="KW-0472">Membrane</keyword>
<feature type="transmembrane region" description="Helical" evidence="1">
    <location>
        <begin position="40"/>
        <end position="60"/>
    </location>
</feature>
<dbReference type="InterPro" id="IPR000326">
    <property type="entry name" value="PAP2/HPO"/>
</dbReference>
<feature type="transmembrane region" description="Helical" evidence="1">
    <location>
        <begin position="131"/>
        <end position="150"/>
    </location>
</feature>
<evidence type="ECO:0000256" key="1">
    <source>
        <dbReference type="SAM" id="Phobius"/>
    </source>
</evidence>
<name>A0A9W8LK94_9FUNG</name>
<sequence>MSLSSSAAYRCFLAVFGKTREWVLALNFVALVYYHNAPVVFVSLGACLCGVVAKLLKLVIRQERPARKHGRRQSYGMPSSHSAGMGYYATLIPMLLADCGGGLACTLAATLLLGALGAGGALYRAASGHHTLAQVAAGVVVGWAVARAWWLCRGPVLQSIESVLHG</sequence>
<feature type="domain" description="Phosphatidic acid phosphatase type 2/haloperoxidase" evidence="2">
    <location>
        <begin position="42"/>
        <end position="153"/>
    </location>
</feature>
<reference evidence="3" key="1">
    <citation type="submission" date="2022-07" db="EMBL/GenBank/DDBJ databases">
        <title>Phylogenomic reconstructions and comparative analyses of Kickxellomycotina fungi.</title>
        <authorList>
            <person name="Reynolds N.K."/>
            <person name="Stajich J.E."/>
            <person name="Barry K."/>
            <person name="Grigoriev I.V."/>
            <person name="Crous P."/>
            <person name="Smith M.E."/>
        </authorList>
    </citation>
    <scope>NUCLEOTIDE SEQUENCE</scope>
    <source>
        <strain evidence="3">NBRC 105414</strain>
    </source>
</reference>
<dbReference type="OrthoDB" id="302705at2759"/>
<dbReference type="EMBL" id="JANBUL010000037">
    <property type="protein sequence ID" value="KAJ2783899.1"/>
    <property type="molecule type" value="Genomic_DNA"/>
</dbReference>
<accession>A0A9W8LK94</accession>
<feature type="transmembrane region" description="Helical" evidence="1">
    <location>
        <begin position="95"/>
        <end position="119"/>
    </location>
</feature>
<dbReference type="AlphaFoldDB" id="A0A9W8LK94"/>
<keyword evidence="4" id="KW-1185">Reference proteome</keyword>
<dbReference type="Proteomes" id="UP001140217">
    <property type="component" value="Unassembled WGS sequence"/>
</dbReference>
<dbReference type="InterPro" id="IPR036938">
    <property type="entry name" value="PAP2/HPO_sf"/>
</dbReference>
<organism evidence="3 4">
    <name type="scientific">Coemansia javaensis</name>
    <dbReference type="NCBI Taxonomy" id="2761396"/>
    <lineage>
        <taxon>Eukaryota</taxon>
        <taxon>Fungi</taxon>
        <taxon>Fungi incertae sedis</taxon>
        <taxon>Zoopagomycota</taxon>
        <taxon>Kickxellomycotina</taxon>
        <taxon>Kickxellomycetes</taxon>
        <taxon>Kickxellales</taxon>
        <taxon>Kickxellaceae</taxon>
        <taxon>Coemansia</taxon>
    </lineage>
</organism>
<keyword evidence="1" id="KW-0812">Transmembrane</keyword>
<gene>
    <name evidence="3" type="ORF">H4R18_001455</name>
</gene>
<keyword evidence="1" id="KW-1133">Transmembrane helix</keyword>
<dbReference type="SUPFAM" id="SSF48317">
    <property type="entry name" value="Acid phosphatase/Vanadium-dependent haloperoxidase"/>
    <property type="match status" value="1"/>
</dbReference>
<proteinExistence type="predicted"/>
<comment type="caution">
    <text evidence="3">The sequence shown here is derived from an EMBL/GenBank/DDBJ whole genome shotgun (WGS) entry which is preliminary data.</text>
</comment>